<dbReference type="InterPro" id="IPR008189">
    <property type="entry name" value="rRNA_ssu_MeTfrase_I"/>
</dbReference>
<evidence type="ECO:0000256" key="5">
    <source>
        <dbReference type="ARBA" id="ARBA00022691"/>
    </source>
</evidence>
<sequence length="291" mass="30876">MSAESPTKAAPGTIFVVATPIGNLGDLSPRAREVLAGVSLIAAEDTRHTGQLLQSFGVATPLTSMHEHNESRKSAALLDRVARGESIAIVSDAGTPLISDPGFDLIAAARQRNIPVIAVPGPCAAIAAISVAGLPTDRFAFEGFLASKSAARRTQLESLVAETRTLVFYEAPHRLTEVLRDMAAVLGGDRRATVSRELTKRFETTYSGSLAELAALAERDENMSRGEIVIVVTGAPEQSHDAVALDAQQLLRALLDELSPAQAAKIASRLTGTKRSELYDLAMRLKPGEQM</sequence>
<comment type="function">
    <text evidence="6">Catalyzes the 2'-O-methylation of the ribose of cytidine 1402 (C1402) in 16S rRNA.</text>
</comment>
<evidence type="ECO:0000256" key="6">
    <source>
        <dbReference type="HAMAP-Rule" id="MF_01877"/>
    </source>
</evidence>
<evidence type="ECO:0000313" key="10">
    <source>
        <dbReference type="Proteomes" id="UP000588068"/>
    </source>
</evidence>
<dbReference type="GO" id="GO:0005737">
    <property type="term" value="C:cytoplasm"/>
    <property type="evidence" value="ECO:0007669"/>
    <property type="project" value="UniProtKB-SubCell"/>
</dbReference>
<reference evidence="9 10" key="1">
    <citation type="submission" date="2020-08" db="EMBL/GenBank/DDBJ databases">
        <title>Genomic Encyclopedia of Type Strains, Phase IV (KMG-IV): sequencing the most valuable type-strain genomes for metagenomic binning, comparative biology and taxonomic classification.</title>
        <authorList>
            <person name="Goeker M."/>
        </authorList>
    </citation>
    <scope>NUCLEOTIDE SEQUENCE [LARGE SCALE GENOMIC DNA]</scope>
    <source>
        <strain evidence="9 10">DSM 26723</strain>
    </source>
</reference>
<feature type="domain" description="Tetrapyrrole methylase" evidence="7">
    <location>
        <begin position="14"/>
        <end position="214"/>
    </location>
</feature>
<dbReference type="FunFam" id="3.30.950.10:FF:000002">
    <property type="entry name" value="Ribosomal RNA small subunit methyltransferase I"/>
    <property type="match status" value="1"/>
</dbReference>
<accession>A0A841HPU3</accession>
<evidence type="ECO:0000313" key="9">
    <source>
        <dbReference type="EMBL" id="MBB6094886.1"/>
    </source>
</evidence>
<dbReference type="Gene3D" id="3.30.950.10">
    <property type="entry name" value="Methyltransferase, Cobalt-precorrin-4 Transmethylase, Domain 2"/>
    <property type="match status" value="1"/>
</dbReference>
<evidence type="ECO:0000256" key="3">
    <source>
        <dbReference type="ARBA" id="ARBA00022603"/>
    </source>
</evidence>
<dbReference type="PIRSF" id="PIRSF005917">
    <property type="entry name" value="MTase_YraL"/>
    <property type="match status" value="1"/>
</dbReference>
<keyword evidence="5 6" id="KW-0949">S-adenosyl-L-methionine</keyword>
<evidence type="ECO:0000259" key="8">
    <source>
        <dbReference type="Pfam" id="PF23016"/>
    </source>
</evidence>
<dbReference type="AlphaFoldDB" id="A0A841HPU3"/>
<keyword evidence="3 6" id="KW-0489">Methyltransferase</keyword>
<evidence type="ECO:0000259" key="7">
    <source>
        <dbReference type="Pfam" id="PF00590"/>
    </source>
</evidence>
<keyword evidence="1 6" id="KW-0963">Cytoplasm</keyword>
<dbReference type="InterPro" id="IPR018063">
    <property type="entry name" value="SAM_MeTrfase_RsmI_CS"/>
</dbReference>
<dbReference type="Gene3D" id="3.40.1010.10">
    <property type="entry name" value="Cobalt-precorrin-4 Transmethylase, Domain 1"/>
    <property type="match status" value="1"/>
</dbReference>
<dbReference type="PROSITE" id="PS01296">
    <property type="entry name" value="RSMI"/>
    <property type="match status" value="1"/>
</dbReference>
<keyword evidence="4 6" id="KW-0808">Transferase</keyword>
<comment type="catalytic activity">
    <reaction evidence="6">
        <text>cytidine(1402) in 16S rRNA + S-adenosyl-L-methionine = 2'-O-methylcytidine(1402) in 16S rRNA + S-adenosyl-L-homocysteine + H(+)</text>
        <dbReference type="Rhea" id="RHEA:42924"/>
        <dbReference type="Rhea" id="RHEA-COMP:10285"/>
        <dbReference type="Rhea" id="RHEA-COMP:10286"/>
        <dbReference type="ChEBI" id="CHEBI:15378"/>
        <dbReference type="ChEBI" id="CHEBI:57856"/>
        <dbReference type="ChEBI" id="CHEBI:59789"/>
        <dbReference type="ChEBI" id="CHEBI:74495"/>
        <dbReference type="ChEBI" id="CHEBI:82748"/>
        <dbReference type="EC" id="2.1.1.198"/>
    </reaction>
</comment>
<dbReference type="Pfam" id="PF23016">
    <property type="entry name" value="RsmI_C"/>
    <property type="match status" value="1"/>
</dbReference>
<dbReference type="InterPro" id="IPR053910">
    <property type="entry name" value="RsmI_HTH"/>
</dbReference>
<dbReference type="CDD" id="cd11648">
    <property type="entry name" value="RsmI"/>
    <property type="match status" value="1"/>
</dbReference>
<name>A0A841HPU3_9GAMM</name>
<dbReference type="InterPro" id="IPR035996">
    <property type="entry name" value="4pyrrol_Methylase_sf"/>
</dbReference>
<dbReference type="RefSeq" id="WP_322096883.1">
    <property type="nucleotide sequence ID" value="NZ_JACHHZ010000004.1"/>
</dbReference>
<feature type="domain" description="RsmI HTH" evidence="8">
    <location>
        <begin position="242"/>
        <end position="286"/>
    </location>
</feature>
<protein>
    <recommendedName>
        <fullName evidence="6">Ribosomal RNA small subunit methyltransferase I</fullName>
        <ecNumber evidence="6">2.1.1.198</ecNumber>
    </recommendedName>
    <alternativeName>
        <fullName evidence="6">16S rRNA 2'-O-ribose C1402 methyltransferase</fullName>
    </alternativeName>
    <alternativeName>
        <fullName evidence="6">rRNA (cytidine-2'-O-)-methyltransferase RsmI</fullName>
    </alternativeName>
</protein>
<dbReference type="FunFam" id="3.40.1010.10:FF:000007">
    <property type="entry name" value="Ribosomal RNA small subunit methyltransferase I"/>
    <property type="match status" value="1"/>
</dbReference>
<dbReference type="InterPro" id="IPR014776">
    <property type="entry name" value="4pyrrole_Mease_sub2"/>
</dbReference>
<dbReference type="InterPro" id="IPR014777">
    <property type="entry name" value="4pyrrole_Mease_sub1"/>
</dbReference>
<dbReference type="EC" id="2.1.1.198" evidence="6"/>
<evidence type="ECO:0000256" key="2">
    <source>
        <dbReference type="ARBA" id="ARBA00022552"/>
    </source>
</evidence>
<dbReference type="PANTHER" id="PTHR46111:SF1">
    <property type="entry name" value="RIBOSOMAL RNA SMALL SUBUNIT METHYLTRANSFERASE I"/>
    <property type="match status" value="1"/>
</dbReference>
<evidence type="ECO:0000256" key="4">
    <source>
        <dbReference type="ARBA" id="ARBA00022679"/>
    </source>
</evidence>
<gene>
    <name evidence="6" type="primary">rsmI</name>
    <name evidence="9" type="ORF">HNQ60_003773</name>
</gene>
<dbReference type="SUPFAM" id="SSF53790">
    <property type="entry name" value="Tetrapyrrole methylase"/>
    <property type="match status" value="1"/>
</dbReference>
<dbReference type="Proteomes" id="UP000588068">
    <property type="component" value="Unassembled WGS sequence"/>
</dbReference>
<evidence type="ECO:0000256" key="1">
    <source>
        <dbReference type="ARBA" id="ARBA00022490"/>
    </source>
</evidence>
<proteinExistence type="inferred from homology"/>
<comment type="similarity">
    <text evidence="6">Belongs to the methyltransferase superfamily. RsmI family.</text>
</comment>
<dbReference type="PANTHER" id="PTHR46111">
    <property type="entry name" value="RIBOSOMAL RNA SMALL SUBUNIT METHYLTRANSFERASE I"/>
    <property type="match status" value="1"/>
</dbReference>
<dbReference type="EMBL" id="JACHHZ010000004">
    <property type="protein sequence ID" value="MBB6094886.1"/>
    <property type="molecule type" value="Genomic_DNA"/>
</dbReference>
<keyword evidence="2 6" id="KW-0698">rRNA processing</keyword>
<organism evidence="9 10">
    <name type="scientific">Povalibacter uvarum</name>
    <dbReference type="NCBI Taxonomy" id="732238"/>
    <lineage>
        <taxon>Bacteria</taxon>
        <taxon>Pseudomonadati</taxon>
        <taxon>Pseudomonadota</taxon>
        <taxon>Gammaproteobacteria</taxon>
        <taxon>Steroidobacterales</taxon>
        <taxon>Steroidobacteraceae</taxon>
        <taxon>Povalibacter</taxon>
    </lineage>
</organism>
<dbReference type="NCBIfam" id="TIGR00096">
    <property type="entry name" value="16S rRNA (cytidine(1402)-2'-O)-methyltransferase"/>
    <property type="match status" value="1"/>
</dbReference>
<comment type="subcellular location">
    <subcellularLocation>
        <location evidence="6">Cytoplasm</location>
    </subcellularLocation>
</comment>
<dbReference type="InterPro" id="IPR000878">
    <property type="entry name" value="4pyrrol_Mease"/>
</dbReference>
<dbReference type="HAMAP" id="MF_01877">
    <property type="entry name" value="16SrRNA_methyltr_I"/>
    <property type="match status" value="1"/>
</dbReference>
<dbReference type="GO" id="GO:0070677">
    <property type="term" value="F:rRNA (cytosine-2'-O-)-methyltransferase activity"/>
    <property type="evidence" value="ECO:0007669"/>
    <property type="project" value="UniProtKB-UniRule"/>
</dbReference>
<keyword evidence="10" id="KW-1185">Reference proteome</keyword>
<comment type="caution">
    <text evidence="9">The sequence shown here is derived from an EMBL/GenBank/DDBJ whole genome shotgun (WGS) entry which is preliminary data.</text>
</comment>
<dbReference type="Pfam" id="PF00590">
    <property type="entry name" value="TP_methylase"/>
    <property type="match status" value="1"/>
</dbReference>